<reference evidence="3" key="1">
    <citation type="submission" date="2020-03" db="EMBL/GenBank/DDBJ databases">
        <title>Draft Genome Sequence of Cylindrodendrum hubeiense.</title>
        <authorList>
            <person name="Buettner E."/>
            <person name="Kellner H."/>
        </authorList>
    </citation>
    <scope>NUCLEOTIDE SEQUENCE</scope>
    <source>
        <strain evidence="3">IHI 201604</strain>
    </source>
</reference>
<organism evidence="3 4">
    <name type="scientific">Cylindrodendrum hubeiense</name>
    <dbReference type="NCBI Taxonomy" id="595255"/>
    <lineage>
        <taxon>Eukaryota</taxon>
        <taxon>Fungi</taxon>
        <taxon>Dikarya</taxon>
        <taxon>Ascomycota</taxon>
        <taxon>Pezizomycotina</taxon>
        <taxon>Sordariomycetes</taxon>
        <taxon>Hypocreomycetidae</taxon>
        <taxon>Hypocreales</taxon>
        <taxon>Nectriaceae</taxon>
        <taxon>Cylindrodendrum</taxon>
    </lineage>
</organism>
<evidence type="ECO:0000259" key="2">
    <source>
        <dbReference type="PROSITE" id="PS50948"/>
    </source>
</evidence>
<gene>
    <name evidence="3" type="ORF">G7Z17_g79</name>
</gene>
<feature type="domain" description="Apple" evidence="2">
    <location>
        <begin position="162"/>
        <end position="242"/>
    </location>
</feature>
<name>A0A9P5LLE8_9HYPO</name>
<keyword evidence="4" id="KW-1185">Reference proteome</keyword>
<accession>A0A9P5LLE8</accession>
<dbReference type="PROSITE" id="PS50948">
    <property type="entry name" value="PAN"/>
    <property type="match status" value="2"/>
</dbReference>
<proteinExistence type="predicted"/>
<protein>
    <recommendedName>
        <fullName evidence="2">Apple domain-containing protein</fullName>
    </recommendedName>
</protein>
<sequence length="252" mass="27464">MTLPKFAALVAGLTFTFVSAGPCSLSATAATTTSTTQPDSSCTSLPSNIRCNMEGMSKGFSGMKPFSSSTGANADDCYEDCIDEERNDRCVAWAWTPKDSRCAFYAFAVDVNFAAKDGTGTFFWDRACRECDDVTTTTSLPITTTTSTAPSSTSCLPSDAICNKEGSWNPDNAEGLEKFATYIGASKPWDCFELCLDHHYESRCKSWVYTPSEEACEYFEVSIKEGFVAKAETGKYFYDRVCWECDGETGSA</sequence>
<feature type="domain" description="Apple" evidence="2">
    <location>
        <begin position="51"/>
        <end position="128"/>
    </location>
</feature>
<evidence type="ECO:0000256" key="1">
    <source>
        <dbReference type="SAM" id="SignalP"/>
    </source>
</evidence>
<dbReference type="InterPro" id="IPR003609">
    <property type="entry name" value="Pan_app"/>
</dbReference>
<dbReference type="OrthoDB" id="4822080at2759"/>
<feature type="signal peptide" evidence="1">
    <location>
        <begin position="1"/>
        <end position="20"/>
    </location>
</feature>
<evidence type="ECO:0000313" key="3">
    <source>
        <dbReference type="EMBL" id="KAF7558181.1"/>
    </source>
</evidence>
<dbReference type="Proteomes" id="UP000722485">
    <property type="component" value="Unassembled WGS sequence"/>
</dbReference>
<dbReference type="EMBL" id="JAANBB010000001">
    <property type="protein sequence ID" value="KAF7558181.1"/>
    <property type="molecule type" value="Genomic_DNA"/>
</dbReference>
<dbReference type="AlphaFoldDB" id="A0A9P5LLE8"/>
<keyword evidence="1" id="KW-0732">Signal</keyword>
<feature type="chain" id="PRO_5040250875" description="Apple domain-containing protein" evidence="1">
    <location>
        <begin position="21"/>
        <end position="252"/>
    </location>
</feature>
<comment type="caution">
    <text evidence="3">The sequence shown here is derived from an EMBL/GenBank/DDBJ whole genome shotgun (WGS) entry which is preliminary data.</text>
</comment>
<evidence type="ECO:0000313" key="4">
    <source>
        <dbReference type="Proteomes" id="UP000722485"/>
    </source>
</evidence>